<feature type="binding site" evidence="6">
    <location>
        <position position="38"/>
    </location>
    <ligand>
        <name>ATP</name>
        <dbReference type="ChEBI" id="CHEBI:30616"/>
    </ligand>
</feature>
<dbReference type="PROSITE" id="PS50011">
    <property type="entry name" value="PROTEIN_KINASE_DOM"/>
    <property type="match status" value="1"/>
</dbReference>
<evidence type="ECO:0000259" key="9">
    <source>
        <dbReference type="PROSITE" id="PS50011"/>
    </source>
</evidence>
<dbReference type="Gene3D" id="1.10.510.10">
    <property type="entry name" value="Transferase(Phosphotransferase) domain 1"/>
    <property type="match status" value="1"/>
</dbReference>
<evidence type="ECO:0000256" key="3">
    <source>
        <dbReference type="ARBA" id="ARBA00022777"/>
    </source>
</evidence>
<dbReference type="Proteomes" id="UP000663929">
    <property type="component" value="Chromosome"/>
</dbReference>
<evidence type="ECO:0000256" key="4">
    <source>
        <dbReference type="ARBA" id="ARBA00022840"/>
    </source>
</evidence>
<dbReference type="SMART" id="SM00028">
    <property type="entry name" value="TPR"/>
    <property type="match status" value="7"/>
</dbReference>
<dbReference type="PROSITE" id="PS00107">
    <property type="entry name" value="PROTEIN_KINASE_ATP"/>
    <property type="match status" value="1"/>
</dbReference>
<accession>A0A8A4TFR7</accession>
<organism evidence="10 11">
    <name type="scientific">Sulfidibacter corallicola</name>
    <dbReference type="NCBI Taxonomy" id="2818388"/>
    <lineage>
        <taxon>Bacteria</taxon>
        <taxon>Pseudomonadati</taxon>
        <taxon>Acidobacteriota</taxon>
        <taxon>Holophagae</taxon>
        <taxon>Acanthopleuribacterales</taxon>
        <taxon>Acanthopleuribacteraceae</taxon>
        <taxon>Sulfidibacter</taxon>
    </lineage>
</organism>
<feature type="transmembrane region" description="Helical" evidence="8">
    <location>
        <begin position="303"/>
        <end position="323"/>
    </location>
</feature>
<dbReference type="Gene3D" id="1.25.40.10">
    <property type="entry name" value="Tetratricopeptide repeat domain"/>
    <property type="match status" value="2"/>
</dbReference>
<evidence type="ECO:0000256" key="8">
    <source>
        <dbReference type="SAM" id="Phobius"/>
    </source>
</evidence>
<dbReference type="SUPFAM" id="SSF56112">
    <property type="entry name" value="Protein kinase-like (PK-like)"/>
    <property type="match status" value="1"/>
</dbReference>
<evidence type="ECO:0000256" key="5">
    <source>
        <dbReference type="PROSITE-ProRule" id="PRU00339"/>
    </source>
</evidence>
<evidence type="ECO:0000256" key="2">
    <source>
        <dbReference type="ARBA" id="ARBA00022741"/>
    </source>
</evidence>
<evidence type="ECO:0000256" key="7">
    <source>
        <dbReference type="SAM" id="MobiDB-lite"/>
    </source>
</evidence>
<dbReference type="InterPro" id="IPR011990">
    <property type="entry name" value="TPR-like_helical_dom_sf"/>
</dbReference>
<dbReference type="PROSITE" id="PS50005">
    <property type="entry name" value="TPR"/>
    <property type="match status" value="1"/>
</dbReference>
<dbReference type="Pfam" id="PF13424">
    <property type="entry name" value="TPR_12"/>
    <property type="match status" value="2"/>
</dbReference>
<sequence length="850" mass="95285">MIPRQIGRFEIREQIGKGGMGEVLLGYDLILSRLVALKLIRQERRFDTEAKARFLREARTLSKLDHPGICRIYDYIENPNADLLVLEYIEGVTFKQVKASSIDFPTKLDYLIQVADILAAAHGAQIVHRDLKPDNLMLQNDGRIKILDFGLACHELESEPRTDKPAKPAVSNISNGSSHDLGSGSHTTAGSLVGTLDYMSPEQARGEVADSASDMYAFGILAQELLSAQRAYSPSTSLPTKILKVGRADTRAIHETAPHLNVQLRRLIEELTDVAPEKRPNAAQCATRFRDFVQKPQRMRRRYLWTVAVTLLILCVALFAALFHRSPAVLSMEDEQPRVAILPFQCDLSEEEFAWVPLGMPEIVRQNLQRQVSVDTISIADIKKTTAGQQNGKMATNDLNRITELLGTDLLVTGRISRKDPGFLIHASFYKKTKLLGEELLRGNDLVAMSEMLSTRLAHRFQVDTKEKARPGILSHDKFVNSVYAVGLHIFLTEGPKPAQPYFQICLQRDPSFLWARHYAAKIAYRLGDYQNARTLNQETLEGARKAEDTELVGQSLWQLGKIANANGDYNRADILFLEALDLFRKENNARGLGRGYYYMGHSNYSRGNMDQAAKFFKNAWQLQKEGGNMIDLARTANFMGLVAMANGFYEEAETHFLEARVLFSNIGETNFETLTLGNLGLTSMEKGDLVKAQEYLSQALEITQAAGDRRNELIIRLNLGKVWLTRGQLNQAESEYEALLGLTKELGDQETQALAYASLAEVALERKEAEKALSFIDQAQALDSYVKDHFQTWIVRGQSLVALGRHGEAVQALRRAKTQAGQAWKTEWETLLKEADKHAATKSRVSERS</sequence>
<dbReference type="PANTHER" id="PTHR43289:SF34">
    <property type="entry name" value="SERINE_THREONINE-PROTEIN KINASE YBDM-RELATED"/>
    <property type="match status" value="1"/>
</dbReference>
<dbReference type="Pfam" id="PF00069">
    <property type="entry name" value="Pkinase"/>
    <property type="match status" value="1"/>
</dbReference>
<dbReference type="KEGG" id="scor:J3U87_18290"/>
<dbReference type="EMBL" id="CP071793">
    <property type="protein sequence ID" value="QTD47548.1"/>
    <property type="molecule type" value="Genomic_DNA"/>
</dbReference>
<dbReference type="InterPro" id="IPR019734">
    <property type="entry name" value="TPR_rpt"/>
</dbReference>
<keyword evidence="1" id="KW-0808">Transferase</keyword>
<dbReference type="InterPro" id="IPR011009">
    <property type="entry name" value="Kinase-like_dom_sf"/>
</dbReference>
<dbReference type="InterPro" id="IPR008271">
    <property type="entry name" value="Ser/Thr_kinase_AS"/>
</dbReference>
<dbReference type="PROSITE" id="PS00108">
    <property type="entry name" value="PROTEIN_KINASE_ST"/>
    <property type="match status" value="1"/>
</dbReference>
<evidence type="ECO:0000313" key="11">
    <source>
        <dbReference type="Proteomes" id="UP000663929"/>
    </source>
</evidence>
<keyword evidence="2 6" id="KW-0547">Nucleotide-binding</keyword>
<dbReference type="CDD" id="cd14014">
    <property type="entry name" value="STKc_PknB_like"/>
    <property type="match status" value="1"/>
</dbReference>
<dbReference type="SMART" id="SM00220">
    <property type="entry name" value="S_TKc"/>
    <property type="match status" value="1"/>
</dbReference>
<keyword evidence="4 6" id="KW-0067">ATP-binding</keyword>
<evidence type="ECO:0000313" key="10">
    <source>
        <dbReference type="EMBL" id="QTD47548.1"/>
    </source>
</evidence>
<feature type="repeat" description="TPR" evidence="5">
    <location>
        <begin position="594"/>
        <end position="627"/>
    </location>
</feature>
<dbReference type="GO" id="GO:0005524">
    <property type="term" value="F:ATP binding"/>
    <property type="evidence" value="ECO:0007669"/>
    <property type="project" value="UniProtKB-UniRule"/>
</dbReference>
<gene>
    <name evidence="10" type="ORF">J3U87_18290</name>
</gene>
<name>A0A8A4TFR7_SULCO</name>
<dbReference type="SUPFAM" id="SSF48452">
    <property type="entry name" value="TPR-like"/>
    <property type="match status" value="2"/>
</dbReference>
<proteinExistence type="predicted"/>
<keyword evidence="5" id="KW-0802">TPR repeat</keyword>
<evidence type="ECO:0000256" key="1">
    <source>
        <dbReference type="ARBA" id="ARBA00022679"/>
    </source>
</evidence>
<dbReference type="InterPro" id="IPR017441">
    <property type="entry name" value="Protein_kinase_ATP_BS"/>
</dbReference>
<dbReference type="GO" id="GO:0004674">
    <property type="term" value="F:protein serine/threonine kinase activity"/>
    <property type="evidence" value="ECO:0007669"/>
    <property type="project" value="TreeGrafter"/>
</dbReference>
<keyword evidence="3 10" id="KW-0418">Kinase</keyword>
<dbReference type="InterPro" id="IPR000719">
    <property type="entry name" value="Prot_kinase_dom"/>
</dbReference>
<reference evidence="10" key="1">
    <citation type="submission" date="2021-03" db="EMBL/GenBank/DDBJ databases">
        <title>Acanthopleuribacteraceae sp. M133.</title>
        <authorList>
            <person name="Wang G."/>
        </authorList>
    </citation>
    <scope>NUCLEOTIDE SEQUENCE</scope>
    <source>
        <strain evidence="10">M133</strain>
    </source>
</reference>
<feature type="compositionally biased region" description="Polar residues" evidence="7">
    <location>
        <begin position="171"/>
        <end position="186"/>
    </location>
</feature>
<dbReference type="PANTHER" id="PTHR43289">
    <property type="entry name" value="MITOGEN-ACTIVATED PROTEIN KINASE KINASE KINASE 20-RELATED"/>
    <property type="match status" value="1"/>
</dbReference>
<keyword evidence="11" id="KW-1185">Reference proteome</keyword>
<dbReference type="Gene3D" id="3.30.200.20">
    <property type="entry name" value="Phosphorylase Kinase, domain 1"/>
    <property type="match status" value="1"/>
</dbReference>
<protein>
    <submittedName>
        <fullName evidence="10">Protein kinase</fullName>
    </submittedName>
</protein>
<keyword evidence="8" id="KW-0812">Transmembrane</keyword>
<feature type="domain" description="Protein kinase" evidence="9">
    <location>
        <begin position="9"/>
        <end position="293"/>
    </location>
</feature>
<keyword evidence="8" id="KW-1133">Transmembrane helix</keyword>
<dbReference type="RefSeq" id="WP_237377217.1">
    <property type="nucleotide sequence ID" value="NZ_CP071793.1"/>
</dbReference>
<dbReference type="AlphaFoldDB" id="A0A8A4TFR7"/>
<evidence type="ECO:0000256" key="6">
    <source>
        <dbReference type="PROSITE-ProRule" id="PRU10141"/>
    </source>
</evidence>
<feature type="region of interest" description="Disordered" evidence="7">
    <location>
        <begin position="158"/>
        <end position="186"/>
    </location>
</feature>
<keyword evidence="8" id="KW-0472">Membrane</keyword>